<dbReference type="RefSeq" id="WP_185667713.1">
    <property type="nucleotide sequence ID" value="NZ_JABBJF010000006.1"/>
</dbReference>
<comment type="caution">
    <text evidence="3">The sequence shown here is derived from an EMBL/GenBank/DDBJ whole genome shotgun (WGS) entry which is preliminary data.</text>
</comment>
<protein>
    <submittedName>
        <fullName evidence="3">Fimbrial protein</fullName>
    </submittedName>
</protein>
<sequence length="180" mass="18738">MNNGKRQYWLAVIGWALSAATVQAANNGVEIDMSGTVVASTCDVETADTLQTIFIGNFSSNTFHTAGDVSSTADLVIRLKNCSSGISGATVMFSGTPDGDNGKLLALSDTAGKGNMASGVGVEILDANKKTVAINTASDSQSLQEGDNNALTFFLRYQATKIPVTAGNASSVMYFDLSYQ</sequence>
<dbReference type="InterPro" id="IPR000259">
    <property type="entry name" value="Adhesion_dom_fimbrial"/>
</dbReference>
<evidence type="ECO:0000256" key="1">
    <source>
        <dbReference type="SAM" id="SignalP"/>
    </source>
</evidence>
<keyword evidence="4" id="KW-1185">Reference proteome</keyword>
<evidence type="ECO:0000259" key="2">
    <source>
        <dbReference type="Pfam" id="PF00419"/>
    </source>
</evidence>
<dbReference type="SUPFAM" id="SSF49401">
    <property type="entry name" value="Bacterial adhesins"/>
    <property type="match status" value="1"/>
</dbReference>
<name>A0ABR6RS99_9ENTR</name>
<dbReference type="InterPro" id="IPR008966">
    <property type="entry name" value="Adhesion_dom_sf"/>
</dbReference>
<dbReference type="InterPro" id="IPR050263">
    <property type="entry name" value="Bact_Fimbrial_Adh_Pro"/>
</dbReference>
<dbReference type="PANTHER" id="PTHR33420">
    <property type="entry name" value="FIMBRIAL SUBUNIT ELFA-RELATED"/>
    <property type="match status" value="1"/>
</dbReference>
<dbReference type="Proteomes" id="UP000607331">
    <property type="component" value="Unassembled WGS sequence"/>
</dbReference>
<reference evidence="3 4" key="1">
    <citation type="submission" date="2020-04" db="EMBL/GenBank/DDBJ databases">
        <title>The draft genome of Kluyvera sichuanensis strain SCKS090646.</title>
        <authorList>
            <person name="Wei L."/>
            <person name="Liu L."/>
            <person name="Feng Y."/>
            <person name="Zong Z."/>
        </authorList>
    </citation>
    <scope>NUCLEOTIDE SEQUENCE [LARGE SCALE GENOMIC DNA]</scope>
    <source>
        <strain evidence="3 4">090646</strain>
    </source>
</reference>
<evidence type="ECO:0000313" key="4">
    <source>
        <dbReference type="Proteomes" id="UP000607331"/>
    </source>
</evidence>
<dbReference type="InterPro" id="IPR036937">
    <property type="entry name" value="Adhesion_dom_fimbrial_sf"/>
</dbReference>
<organism evidence="3 4">
    <name type="scientific">Kluyvera sichuanensis</name>
    <dbReference type="NCBI Taxonomy" id="2725494"/>
    <lineage>
        <taxon>Bacteria</taxon>
        <taxon>Pseudomonadati</taxon>
        <taxon>Pseudomonadota</taxon>
        <taxon>Gammaproteobacteria</taxon>
        <taxon>Enterobacterales</taxon>
        <taxon>Enterobacteriaceae</taxon>
        <taxon>Kluyvera</taxon>
    </lineage>
</organism>
<evidence type="ECO:0000313" key="3">
    <source>
        <dbReference type="EMBL" id="MBC1186010.1"/>
    </source>
</evidence>
<accession>A0ABR6RS99</accession>
<gene>
    <name evidence="3" type="ORF">HII27_09795</name>
</gene>
<dbReference type="PANTHER" id="PTHR33420:SF5">
    <property type="entry name" value="FIMBRIAL SUBUNIT"/>
    <property type="match status" value="1"/>
</dbReference>
<feature type="domain" description="Fimbrial-type adhesion" evidence="2">
    <location>
        <begin position="32"/>
        <end position="180"/>
    </location>
</feature>
<feature type="signal peptide" evidence="1">
    <location>
        <begin position="1"/>
        <end position="24"/>
    </location>
</feature>
<dbReference type="EMBL" id="JABBJF010000006">
    <property type="protein sequence ID" value="MBC1186010.1"/>
    <property type="molecule type" value="Genomic_DNA"/>
</dbReference>
<dbReference type="Gene3D" id="2.60.40.1090">
    <property type="entry name" value="Fimbrial-type adhesion domain"/>
    <property type="match status" value="1"/>
</dbReference>
<proteinExistence type="predicted"/>
<keyword evidence="1" id="KW-0732">Signal</keyword>
<feature type="chain" id="PRO_5046303989" evidence="1">
    <location>
        <begin position="25"/>
        <end position="180"/>
    </location>
</feature>
<dbReference type="Pfam" id="PF00419">
    <property type="entry name" value="Fimbrial"/>
    <property type="match status" value="1"/>
</dbReference>